<keyword evidence="2" id="KW-0812">Transmembrane</keyword>
<dbReference type="EMBL" id="SJPT01000004">
    <property type="protein sequence ID" value="TWU23446.1"/>
    <property type="molecule type" value="Genomic_DNA"/>
</dbReference>
<comment type="caution">
    <text evidence="3">The sequence shown here is derived from an EMBL/GenBank/DDBJ whole genome shotgun (WGS) entry which is preliminary data.</text>
</comment>
<keyword evidence="2" id="KW-0472">Membrane</keyword>
<protein>
    <recommendedName>
        <fullName evidence="5">Cna protein B-type domain protein</fullName>
    </recommendedName>
</protein>
<evidence type="ECO:0000313" key="3">
    <source>
        <dbReference type="EMBL" id="TWU23446.1"/>
    </source>
</evidence>
<feature type="region of interest" description="Disordered" evidence="1">
    <location>
        <begin position="377"/>
        <end position="443"/>
    </location>
</feature>
<proteinExistence type="predicted"/>
<dbReference type="RefSeq" id="WP_146595153.1">
    <property type="nucleotide sequence ID" value="NZ_SJPT01000004.1"/>
</dbReference>
<accession>A0A5C6CK14</accession>
<dbReference type="InterPro" id="IPR018247">
    <property type="entry name" value="EF_Hand_1_Ca_BS"/>
</dbReference>
<evidence type="ECO:0008006" key="5">
    <source>
        <dbReference type="Google" id="ProtNLM"/>
    </source>
</evidence>
<evidence type="ECO:0000256" key="1">
    <source>
        <dbReference type="SAM" id="MobiDB-lite"/>
    </source>
</evidence>
<evidence type="ECO:0000313" key="4">
    <source>
        <dbReference type="Proteomes" id="UP000316304"/>
    </source>
</evidence>
<organism evidence="3 4">
    <name type="scientific">Novipirellula galeiformis</name>
    <dbReference type="NCBI Taxonomy" id="2528004"/>
    <lineage>
        <taxon>Bacteria</taxon>
        <taxon>Pseudomonadati</taxon>
        <taxon>Planctomycetota</taxon>
        <taxon>Planctomycetia</taxon>
        <taxon>Pirellulales</taxon>
        <taxon>Pirellulaceae</taxon>
        <taxon>Novipirellula</taxon>
    </lineage>
</organism>
<feature type="compositionally biased region" description="Basic and acidic residues" evidence="1">
    <location>
        <begin position="393"/>
        <end position="404"/>
    </location>
</feature>
<feature type="region of interest" description="Disordered" evidence="1">
    <location>
        <begin position="1321"/>
        <end position="1365"/>
    </location>
</feature>
<name>A0A5C6CK14_9BACT</name>
<sequence length="1845" mass="201721">MVTSQGWRDIPHSRRSPAKRLARLAVAAALLALVGWFIMALVSPFQHPNTHFVYAIAGDDPVAGVAPPPYALEQYAHLTPLKTSLAKSGDNPPMVELMPLSTIGIGNLAQTPLGESIDANDAVLIYVSANEGESQPVPSTSPSNEASPPLSTATLRIGGLADGSIEMPVTQVIDQVRRLPGRTKLLILDTSTNLLADRGTVLPGTFTRQVATAVQQTGDPTLWVLTSHSMLEMTHRSPALHRTVFAYFVARGLKGDADLDGDQLIDTDELLVYVRGSVADWVRQISDGFTTQTPQLLWGGGGPDTAWPSVPLLSVGSVPEEAREGDVQDSLAEARQPRERGKWENVFRERAANRMRPLINPVRDKLTEARVPEITSELRGLEANSGSKAAKPSSEKKDGKEGEPAKAPAPSDAVPENQTGSPQPNDADDPSDSDASGIEPTDPLQDVSLLDQLAQAWSIHDQLTIAQGQSPRPLDYAPDLWWDYRQQLLAVDESIRCGLRFETRPLSRLLTEELLPMATLLDSATVAKQNSDRLVDRFLRRRPTIALASDLGSLALLEATDSSHQRWNESERKAIDQYAQLIDQELPDGFLKWIEESWQDDFQRITELRLAKQFASLAATDWALVQKLLRTAIVGERAAVSVASLAPLQDDLKVADSRRRDAERWMLDQLKSDWRSAAGNRLAAAEASYMRLLEIADARLRLDRLTNELLADLPFLIALQRHAHADLTHPLPRSEDLHQVLGRLASLSIRISEDTYPADLQNVARQLQALLEDLRRGFNDSATQRLVQGPIRSSDAWYMSLVLQTPLLSAQSRMKWIAVVGEIEAVSLQDYSPPTAVALNAQRAYSGHWQNDPARPTRLANLQRQANHWVRWQSMLLEIADPIGPSDDGDSAEVADPDKSLLTRSPLIAPSVRQTLSDWVATPRSIDEFSAAYDQLRTSLTNDHEQWPVRLVQWLEQSSDLSDAPQRDERRSRLHQTQLAIRTVVPALSDLFDPGAVAMRIDSAERYDQFVWQADRDREAIAESLPTNLELHLASAQRYRSLAAAETMQPSLSLVPTPAIAMEATESIVFSPQESEISTDVTIVNRSREATEVWLVVQFDPRYINLHSERTPNVYEETALRDELNWLVRDADDELQLLVSTSANGGQQAEQAGKLNRLRQAARYPFRPDVADLPPTLKLQPGESQPVTLTLLRQDQVGNRSKVVVRALTATDHSRSDVSIRLPDRTAVAIAIQGDPQTWTTEGTQPTLHPYPNRATSYRISLHNTRGSDFDAMVSVVAPVDSMPLNVPETMLPASAADHWLNDLSTVTLVSPRPITLPADARPVELLPSPPLPPKGSDSEAAVAPDAVPSDSAEPTDAEPTDAEAPAISITHGLLVVIRDAATGTTAILPIQCSPQRPRRYVQPRVRYDAAVGKLVIDVEAVKGFVVPAEGIPIQARLSDDAEPGVNLTLAGRLHANETNLRLSADIPTNDDTQLLVELDVDQFPRAFLYRLRPTNSQPSVSEWTDRSRVVITSPIPGKAFASPAEPIEVEARVDAPVGSFLNPRDQFAIGIDADRDREFRDESPLVLRSDRQVRIGWQPPKAPLPPGTGTFDIVSEVSDFKLPIPAGTLADARVNLLGHLRTGQTEVWSDPVEIVLDGQPPRLGAVRVLPSRSVVEEKPLEVSVAVDDEGLSGVAEVKIGFAVTGTTSFSEVPPAVKATLTPSGAWATTLPTSGLIAGTHTMLLQATDVVGNVGPPTSISLRIRSAAEMEAEAQQPKLVSGRVAHGKTPGAGAKVDLFTVEETPRLIATRVANAAGEFRFAKVAPGSYMLKSNAFVRNHYCSGEQEVVVPEGNKTIQPIQIMIE</sequence>
<feature type="transmembrane region" description="Helical" evidence="2">
    <location>
        <begin position="21"/>
        <end position="42"/>
    </location>
</feature>
<reference evidence="3 4" key="1">
    <citation type="submission" date="2019-02" db="EMBL/GenBank/DDBJ databases">
        <title>Deep-cultivation of Planctomycetes and their phenomic and genomic characterization uncovers novel biology.</title>
        <authorList>
            <person name="Wiegand S."/>
            <person name="Jogler M."/>
            <person name="Boedeker C."/>
            <person name="Pinto D."/>
            <person name="Vollmers J."/>
            <person name="Rivas-Marin E."/>
            <person name="Kohn T."/>
            <person name="Peeters S.H."/>
            <person name="Heuer A."/>
            <person name="Rast P."/>
            <person name="Oberbeckmann S."/>
            <person name="Bunk B."/>
            <person name="Jeske O."/>
            <person name="Meyerdierks A."/>
            <person name="Storesund J.E."/>
            <person name="Kallscheuer N."/>
            <person name="Luecker S."/>
            <person name="Lage O.M."/>
            <person name="Pohl T."/>
            <person name="Merkel B.J."/>
            <person name="Hornburger P."/>
            <person name="Mueller R.-W."/>
            <person name="Bruemmer F."/>
            <person name="Labrenz M."/>
            <person name="Spormann A.M."/>
            <person name="Op Den Camp H."/>
            <person name="Overmann J."/>
            <person name="Amann R."/>
            <person name="Jetten M.S.M."/>
            <person name="Mascher T."/>
            <person name="Medema M.H."/>
            <person name="Devos D.P."/>
            <person name="Kaster A.-K."/>
            <person name="Ovreas L."/>
            <person name="Rohde M."/>
            <person name="Galperin M.Y."/>
            <person name="Jogler C."/>
        </authorList>
    </citation>
    <scope>NUCLEOTIDE SEQUENCE [LARGE SCALE GENOMIC DNA]</scope>
    <source>
        <strain evidence="3 4">Pla52o</strain>
    </source>
</reference>
<keyword evidence="4" id="KW-1185">Reference proteome</keyword>
<feature type="region of interest" description="Disordered" evidence="1">
    <location>
        <begin position="319"/>
        <end position="339"/>
    </location>
</feature>
<keyword evidence="2" id="KW-1133">Transmembrane helix</keyword>
<gene>
    <name evidence="3" type="ORF">Pla52o_29820</name>
</gene>
<evidence type="ECO:0000256" key="2">
    <source>
        <dbReference type="SAM" id="Phobius"/>
    </source>
</evidence>
<dbReference type="PROSITE" id="PS00018">
    <property type="entry name" value="EF_HAND_1"/>
    <property type="match status" value="1"/>
</dbReference>
<dbReference type="Proteomes" id="UP000316304">
    <property type="component" value="Unassembled WGS sequence"/>
</dbReference>
<dbReference type="OrthoDB" id="253530at2"/>
<dbReference type="SUPFAM" id="SSF49478">
    <property type="entry name" value="Cna protein B-type domain"/>
    <property type="match status" value="1"/>
</dbReference>